<dbReference type="EMBL" id="BSTX01000002">
    <property type="protein sequence ID" value="GLZ77939.1"/>
    <property type="molecule type" value="Genomic_DNA"/>
</dbReference>
<accession>A0A9W6SIZ7</accession>
<evidence type="ECO:0008006" key="4">
    <source>
        <dbReference type="Google" id="ProtNLM"/>
    </source>
</evidence>
<organism evidence="2 3">
    <name type="scientific">Actinorhabdospora filicis</name>
    <dbReference type="NCBI Taxonomy" id="1785913"/>
    <lineage>
        <taxon>Bacteria</taxon>
        <taxon>Bacillati</taxon>
        <taxon>Actinomycetota</taxon>
        <taxon>Actinomycetes</taxon>
        <taxon>Micromonosporales</taxon>
        <taxon>Micromonosporaceae</taxon>
        <taxon>Actinorhabdospora</taxon>
    </lineage>
</organism>
<protein>
    <recommendedName>
        <fullName evidence="4">Nucleic acid/nucleotide deaminase of polymorphic system toxin</fullName>
    </recommendedName>
</protein>
<name>A0A9W6SIZ7_9ACTN</name>
<gene>
    <name evidence="2" type="ORF">Afil01_27460</name>
</gene>
<dbReference type="Pfam" id="PF14428">
    <property type="entry name" value="DddA-like"/>
    <property type="match status" value="1"/>
</dbReference>
<dbReference type="AlphaFoldDB" id="A0A9W6SIZ7"/>
<dbReference type="Proteomes" id="UP001165079">
    <property type="component" value="Unassembled WGS sequence"/>
</dbReference>
<feature type="compositionally biased region" description="Low complexity" evidence="1">
    <location>
        <begin position="96"/>
        <end position="112"/>
    </location>
</feature>
<comment type="caution">
    <text evidence="2">The sequence shown here is derived from an EMBL/GenBank/DDBJ whole genome shotgun (WGS) entry which is preliminary data.</text>
</comment>
<feature type="region of interest" description="Disordered" evidence="1">
    <location>
        <begin position="92"/>
        <end position="159"/>
    </location>
</feature>
<evidence type="ECO:0000256" key="1">
    <source>
        <dbReference type="SAM" id="MobiDB-lite"/>
    </source>
</evidence>
<sequence length="258" mass="26645">MGALADVIAALEAVRAAIGAAREHARAGAEKFGESYEHLSTAFDGSGNSAATASLAGMTAAADSLAEADAHAAAALMTLGEYVEVVKGNGPGGGSSASAASGGSASEAPGGAYDAEGTWRGLPAFPPKPPRHTHGSATGKDGETVPVVSGEKTPDGQTHDWRYVDGVKLARRLGLVPAKGKPNVASDVELKWALQMRRDGITDSQVTINHPDGPCRGALSCDQLLPIWLREDSRLTVHWRDADGAMRSKTYVGRPDHD</sequence>
<evidence type="ECO:0000313" key="3">
    <source>
        <dbReference type="Proteomes" id="UP001165079"/>
    </source>
</evidence>
<evidence type="ECO:0000313" key="2">
    <source>
        <dbReference type="EMBL" id="GLZ77939.1"/>
    </source>
</evidence>
<proteinExistence type="predicted"/>
<dbReference type="RefSeq" id="WP_285663118.1">
    <property type="nucleotide sequence ID" value="NZ_BSTX01000002.1"/>
</dbReference>
<keyword evidence="3" id="KW-1185">Reference proteome</keyword>
<dbReference type="InterPro" id="IPR032724">
    <property type="entry name" value="SCP1.201-like"/>
</dbReference>
<reference evidence="2" key="1">
    <citation type="submission" date="2023-03" db="EMBL/GenBank/DDBJ databases">
        <title>Actinorhabdospora filicis NBRC 111898.</title>
        <authorList>
            <person name="Ichikawa N."/>
            <person name="Sato H."/>
            <person name="Tonouchi N."/>
        </authorList>
    </citation>
    <scope>NUCLEOTIDE SEQUENCE</scope>
    <source>
        <strain evidence="2">NBRC 111898</strain>
    </source>
</reference>